<dbReference type="InterPro" id="IPR051175">
    <property type="entry name" value="CLK_kinases"/>
</dbReference>
<evidence type="ECO:0000313" key="8">
    <source>
        <dbReference type="Proteomes" id="UP001215712"/>
    </source>
</evidence>
<dbReference type="AlphaFoldDB" id="A0AAD6HH14"/>
<keyword evidence="2" id="KW-0808">Transferase</keyword>
<dbReference type="InterPro" id="IPR011009">
    <property type="entry name" value="Kinase-like_dom_sf"/>
</dbReference>
<dbReference type="Proteomes" id="UP001215712">
    <property type="component" value="Unassembled WGS sequence"/>
</dbReference>
<gene>
    <name evidence="7" type="ORF">N7493_008179</name>
</gene>
<organism evidence="7 8">
    <name type="scientific">Penicillium malachiteum</name>
    <dbReference type="NCBI Taxonomy" id="1324776"/>
    <lineage>
        <taxon>Eukaryota</taxon>
        <taxon>Fungi</taxon>
        <taxon>Dikarya</taxon>
        <taxon>Ascomycota</taxon>
        <taxon>Pezizomycotina</taxon>
        <taxon>Eurotiomycetes</taxon>
        <taxon>Eurotiomycetidae</taxon>
        <taxon>Eurotiales</taxon>
        <taxon>Aspergillaceae</taxon>
        <taxon>Penicillium</taxon>
    </lineage>
</organism>
<dbReference type="GO" id="GO:0043484">
    <property type="term" value="P:regulation of RNA splicing"/>
    <property type="evidence" value="ECO:0007669"/>
    <property type="project" value="TreeGrafter"/>
</dbReference>
<name>A0AAD6HH14_9EURO</name>
<evidence type="ECO:0000256" key="1">
    <source>
        <dbReference type="ARBA" id="ARBA00022527"/>
    </source>
</evidence>
<dbReference type="PANTHER" id="PTHR45646:SF11">
    <property type="entry name" value="SERINE_THREONINE-PROTEIN KINASE DOA"/>
    <property type="match status" value="1"/>
</dbReference>
<reference evidence="7" key="1">
    <citation type="journal article" date="2023" name="IMA Fungus">
        <title>Comparative genomic study of the Penicillium genus elucidates a diverse pangenome and 15 lateral gene transfer events.</title>
        <authorList>
            <person name="Petersen C."/>
            <person name="Sorensen T."/>
            <person name="Nielsen M.R."/>
            <person name="Sondergaard T.E."/>
            <person name="Sorensen J.L."/>
            <person name="Fitzpatrick D.A."/>
            <person name="Frisvad J.C."/>
            <person name="Nielsen K.L."/>
        </authorList>
    </citation>
    <scope>NUCLEOTIDE SEQUENCE</scope>
    <source>
        <strain evidence="7">IBT 17514</strain>
    </source>
</reference>
<dbReference type="PROSITE" id="PS50011">
    <property type="entry name" value="PROTEIN_KINASE_DOM"/>
    <property type="match status" value="1"/>
</dbReference>
<evidence type="ECO:0000313" key="7">
    <source>
        <dbReference type="EMBL" id="KAJ5716268.1"/>
    </source>
</evidence>
<dbReference type="EMBL" id="JAQJAN010000012">
    <property type="protein sequence ID" value="KAJ5716268.1"/>
    <property type="molecule type" value="Genomic_DNA"/>
</dbReference>
<dbReference type="GO" id="GO:0005634">
    <property type="term" value="C:nucleus"/>
    <property type="evidence" value="ECO:0007669"/>
    <property type="project" value="TreeGrafter"/>
</dbReference>
<keyword evidence="8" id="KW-1185">Reference proteome</keyword>
<evidence type="ECO:0000259" key="6">
    <source>
        <dbReference type="PROSITE" id="PS50011"/>
    </source>
</evidence>
<comment type="caution">
    <text evidence="7">The sequence shown here is derived from an EMBL/GenBank/DDBJ whole genome shotgun (WGS) entry which is preliminary data.</text>
</comment>
<dbReference type="Gene3D" id="1.10.510.10">
    <property type="entry name" value="Transferase(Phosphotransferase) domain 1"/>
    <property type="match status" value="1"/>
</dbReference>
<dbReference type="SUPFAM" id="SSF56112">
    <property type="entry name" value="Protein kinase-like (PK-like)"/>
    <property type="match status" value="1"/>
</dbReference>
<keyword evidence="4 7" id="KW-0418">Kinase</keyword>
<dbReference type="InterPro" id="IPR000719">
    <property type="entry name" value="Prot_kinase_dom"/>
</dbReference>
<keyword evidence="1" id="KW-0723">Serine/threonine-protein kinase</keyword>
<proteinExistence type="predicted"/>
<dbReference type="GO" id="GO:0004674">
    <property type="term" value="F:protein serine/threonine kinase activity"/>
    <property type="evidence" value="ECO:0007669"/>
    <property type="project" value="UniProtKB-KW"/>
</dbReference>
<evidence type="ECO:0000256" key="4">
    <source>
        <dbReference type="ARBA" id="ARBA00022777"/>
    </source>
</evidence>
<evidence type="ECO:0000256" key="2">
    <source>
        <dbReference type="ARBA" id="ARBA00022679"/>
    </source>
</evidence>
<evidence type="ECO:0000256" key="5">
    <source>
        <dbReference type="ARBA" id="ARBA00022840"/>
    </source>
</evidence>
<sequence length="132" mass="14938">MAQELEIPEHGGETIRVLCDFGSAVHGDQCHTTFIQPEIYRAPEVILGPSWTFSVAIWNMGYLGLNEDHSGDFLNPDLLTGLIPLEQRETTLEGQAERDAFLLSMQKMLQWEPDKLSSANELLEDEWILSYS</sequence>
<dbReference type="PANTHER" id="PTHR45646">
    <property type="entry name" value="SERINE/THREONINE-PROTEIN KINASE DOA-RELATED"/>
    <property type="match status" value="1"/>
</dbReference>
<dbReference type="GO" id="GO:0005524">
    <property type="term" value="F:ATP binding"/>
    <property type="evidence" value="ECO:0007669"/>
    <property type="project" value="UniProtKB-KW"/>
</dbReference>
<evidence type="ECO:0000256" key="3">
    <source>
        <dbReference type="ARBA" id="ARBA00022741"/>
    </source>
</evidence>
<keyword evidence="5" id="KW-0067">ATP-binding</keyword>
<accession>A0AAD6HH14</accession>
<feature type="domain" description="Protein kinase" evidence="6">
    <location>
        <begin position="1"/>
        <end position="128"/>
    </location>
</feature>
<reference evidence="7" key="2">
    <citation type="submission" date="2023-01" db="EMBL/GenBank/DDBJ databases">
        <authorList>
            <person name="Petersen C."/>
        </authorList>
    </citation>
    <scope>NUCLEOTIDE SEQUENCE</scope>
    <source>
        <strain evidence="7">IBT 17514</strain>
    </source>
</reference>
<protein>
    <submittedName>
        <fullName evidence="7">Kinase-like protein</fullName>
    </submittedName>
</protein>
<keyword evidence="3" id="KW-0547">Nucleotide-binding</keyword>